<evidence type="ECO:0000256" key="2">
    <source>
        <dbReference type="ARBA" id="ARBA00022475"/>
    </source>
</evidence>
<dbReference type="Pfam" id="PF09335">
    <property type="entry name" value="VTT_dom"/>
    <property type="match status" value="1"/>
</dbReference>
<dbReference type="EMBL" id="PEUX01000021">
    <property type="protein sequence ID" value="PIV10357.1"/>
    <property type="molecule type" value="Genomic_DNA"/>
</dbReference>
<accession>A0A2M7BUV3</accession>
<dbReference type="AlphaFoldDB" id="A0A2M7BUV3"/>
<keyword evidence="2" id="KW-1003">Cell membrane</keyword>
<evidence type="ECO:0000259" key="7">
    <source>
        <dbReference type="Pfam" id="PF09335"/>
    </source>
</evidence>
<feature type="transmembrane region" description="Helical" evidence="6">
    <location>
        <begin position="143"/>
        <end position="163"/>
    </location>
</feature>
<comment type="caution">
    <text evidence="8">The sequence shown here is derived from an EMBL/GenBank/DDBJ whole genome shotgun (WGS) entry which is preliminary data.</text>
</comment>
<dbReference type="PANTHER" id="PTHR42709">
    <property type="entry name" value="ALKALINE PHOSPHATASE LIKE PROTEIN"/>
    <property type="match status" value="1"/>
</dbReference>
<reference evidence="9" key="1">
    <citation type="submission" date="2017-09" db="EMBL/GenBank/DDBJ databases">
        <title>Depth-based differentiation of microbial function through sediment-hosted aquifers and enrichment of novel symbionts in the deep terrestrial subsurface.</title>
        <authorList>
            <person name="Probst A.J."/>
            <person name="Ladd B."/>
            <person name="Jarett J.K."/>
            <person name="Geller-Mcgrath D.E."/>
            <person name="Sieber C.M.K."/>
            <person name="Emerson J.B."/>
            <person name="Anantharaman K."/>
            <person name="Thomas B.C."/>
            <person name="Malmstrom R."/>
            <person name="Stieglmeier M."/>
            <person name="Klingl A."/>
            <person name="Woyke T."/>
            <person name="Ryan C.M."/>
            <person name="Banfield J.F."/>
        </authorList>
    </citation>
    <scope>NUCLEOTIDE SEQUENCE [LARGE SCALE GENOMIC DNA]</scope>
</reference>
<dbReference type="PANTHER" id="PTHR42709:SF6">
    <property type="entry name" value="UNDECAPRENYL PHOSPHATE TRANSPORTER A"/>
    <property type="match status" value="1"/>
</dbReference>
<name>A0A2M7BUV3_9BACT</name>
<evidence type="ECO:0000256" key="4">
    <source>
        <dbReference type="ARBA" id="ARBA00022989"/>
    </source>
</evidence>
<evidence type="ECO:0000256" key="1">
    <source>
        <dbReference type="ARBA" id="ARBA00004651"/>
    </source>
</evidence>
<feature type="transmembrane region" description="Helical" evidence="6">
    <location>
        <begin position="55"/>
        <end position="82"/>
    </location>
</feature>
<keyword evidence="5 6" id="KW-0472">Membrane</keyword>
<comment type="subcellular location">
    <subcellularLocation>
        <location evidence="1">Cell membrane</location>
        <topology evidence="1">Multi-pass membrane protein</topology>
    </subcellularLocation>
</comment>
<keyword evidence="3 6" id="KW-0812">Transmembrane</keyword>
<evidence type="ECO:0000256" key="3">
    <source>
        <dbReference type="ARBA" id="ARBA00022692"/>
    </source>
</evidence>
<evidence type="ECO:0000256" key="6">
    <source>
        <dbReference type="SAM" id="Phobius"/>
    </source>
</evidence>
<dbReference type="InterPro" id="IPR051311">
    <property type="entry name" value="DedA_domain"/>
</dbReference>
<evidence type="ECO:0000313" key="8">
    <source>
        <dbReference type="EMBL" id="PIV10357.1"/>
    </source>
</evidence>
<gene>
    <name evidence="8" type="ORF">COS49_00925</name>
</gene>
<organism evidence="8 9">
    <name type="scientific">Candidatus Portnoybacteria bacterium CG03_land_8_20_14_0_80_41_10</name>
    <dbReference type="NCBI Taxonomy" id="1974808"/>
    <lineage>
        <taxon>Bacteria</taxon>
        <taxon>Candidatus Portnoyibacteriota</taxon>
    </lineage>
</organism>
<feature type="domain" description="VTT" evidence="7">
    <location>
        <begin position="37"/>
        <end position="162"/>
    </location>
</feature>
<dbReference type="Proteomes" id="UP000229894">
    <property type="component" value="Unassembled WGS sequence"/>
</dbReference>
<dbReference type="GO" id="GO:0005886">
    <property type="term" value="C:plasma membrane"/>
    <property type="evidence" value="ECO:0007669"/>
    <property type="project" value="UniProtKB-SubCell"/>
</dbReference>
<proteinExistence type="predicted"/>
<sequence length="209" mass="23938">MESLLSIVGSFIIETISRSGYLGITILMALESACLPIPSEIIMPFSGFLVFEGRFIFWLVVLWGAVGNLIGSVIAYLIGFYGGCSLIKKWGRYFLISAGDLERADRWFNKYGQTAVFFSRLLPVVRTFISLPAGISRMNFKKFSFYTLAGSLPWSFALTYAGLIMGRNWSDLEVYFKKFDLFIGGLIALIIIWWFWRHLKRRRIDNKSF</sequence>
<feature type="transmembrane region" description="Helical" evidence="6">
    <location>
        <begin position="175"/>
        <end position="196"/>
    </location>
</feature>
<evidence type="ECO:0000256" key="5">
    <source>
        <dbReference type="ARBA" id="ARBA00023136"/>
    </source>
</evidence>
<dbReference type="InterPro" id="IPR032816">
    <property type="entry name" value="VTT_dom"/>
</dbReference>
<feature type="transmembrane region" description="Helical" evidence="6">
    <location>
        <begin position="21"/>
        <end position="43"/>
    </location>
</feature>
<protein>
    <submittedName>
        <fullName evidence="8">Alkaline phosphatase</fullName>
    </submittedName>
</protein>
<evidence type="ECO:0000313" key="9">
    <source>
        <dbReference type="Proteomes" id="UP000229894"/>
    </source>
</evidence>
<keyword evidence="4 6" id="KW-1133">Transmembrane helix</keyword>